<evidence type="ECO:0000256" key="5">
    <source>
        <dbReference type="ARBA" id="ARBA00022528"/>
    </source>
</evidence>
<comment type="similarity">
    <text evidence="3">Belongs to the AB hydrolase superfamily. Lipase family.</text>
</comment>
<dbReference type="GO" id="GO:0016042">
    <property type="term" value="P:lipid catabolic process"/>
    <property type="evidence" value="ECO:0007669"/>
    <property type="project" value="UniProtKB-KW"/>
</dbReference>
<dbReference type="EMBL" id="JAUJYN010000007">
    <property type="protein sequence ID" value="KAK1267577.1"/>
    <property type="molecule type" value="Genomic_DNA"/>
</dbReference>
<evidence type="ECO:0000256" key="7">
    <source>
        <dbReference type="ARBA" id="ARBA00022801"/>
    </source>
</evidence>
<evidence type="ECO:0000256" key="9">
    <source>
        <dbReference type="ARBA" id="ARBA00022963"/>
    </source>
</evidence>
<dbReference type="Proteomes" id="UP001179952">
    <property type="component" value="Unassembled WGS sequence"/>
</dbReference>
<proteinExistence type="inferred from homology"/>
<dbReference type="CDD" id="cd00519">
    <property type="entry name" value="Lipase_3"/>
    <property type="match status" value="1"/>
</dbReference>
<evidence type="ECO:0000256" key="6">
    <source>
        <dbReference type="ARBA" id="ARBA00022640"/>
    </source>
</evidence>
<keyword evidence="8" id="KW-0809">Transit peptide</keyword>
<feature type="domain" description="Fungal lipase-type" evidence="15">
    <location>
        <begin position="73"/>
        <end position="118"/>
    </location>
</feature>
<evidence type="ECO:0000313" key="17">
    <source>
        <dbReference type="Proteomes" id="UP001179952"/>
    </source>
</evidence>
<organism evidence="16 17">
    <name type="scientific">Acorus gramineus</name>
    <name type="common">Dwarf sweet flag</name>
    <dbReference type="NCBI Taxonomy" id="55184"/>
    <lineage>
        <taxon>Eukaryota</taxon>
        <taxon>Viridiplantae</taxon>
        <taxon>Streptophyta</taxon>
        <taxon>Embryophyta</taxon>
        <taxon>Tracheophyta</taxon>
        <taxon>Spermatophyta</taxon>
        <taxon>Magnoliopsida</taxon>
        <taxon>Liliopsida</taxon>
        <taxon>Acoraceae</taxon>
        <taxon>Acorus</taxon>
    </lineage>
</organism>
<evidence type="ECO:0000256" key="12">
    <source>
        <dbReference type="ARBA" id="ARBA00069000"/>
    </source>
</evidence>
<evidence type="ECO:0000256" key="2">
    <source>
        <dbReference type="ARBA" id="ARBA00004229"/>
    </source>
</evidence>
<evidence type="ECO:0000256" key="3">
    <source>
        <dbReference type="ARBA" id="ARBA00010701"/>
    </source>
</evidence>
<evidence type="ECO:0000256" key="4">
    <source>
        <dbReference type="ARBA" id="ARBA00013179"/>
    </source>
</evidence>
<evidence type="ECO:0000256" key="14">
    <source>
        <dbReference type="SAM" id="MobiDB-lite"/>
    </source>
</evidence>
<name>A0AAV9AUC5_ACOGR</name>
<dbReference type="AlphaFoldDB" id="A0AAV9AUC5"/>
<keyword evidence="7" id="KW-0378">Hydrolase</keyword>
<dbReference type="SUPFAM" id="SSF53474">
    <property type="entry name" value="alpha/beta-Hydrolases"/>
    <property type="match status" value="1"/>
</dbReference>
<keyword evidence="10" id="KW-0443">Lipid metabolism</keyword>
<protein>
    <recommendedName>
        <fullName evidence="12">Phospholipase A1 EG1, chloroplastic/mitochondrial</fullName>
        <ecNumber evidence="4">3.1.1.32</ecNumber>
    </recommendedName>
    <alternativeName>
        <fullName evidence="13">Protein EXTRA GLUME 1</fullName>
    </alternativeName>
</protein>
<comment type="caution">
    <text evidence="16">The sequence shown here is derived from an EMBL/GenBank/DDBJ whole genome shotgun (WGS) entry which is preliminary data.</text>
</comment>
<evidence type="ECO:0000256" key="13">
    <source>
        <dbReference type="ARBA" id="ARBA00081407"/>
    </source>
</evidence>
<dbReference type="Pfam" id="PF01764">
    <property type="entry name" value="Lipase_3"/>
    <property type="match status" value="2"/>
</dbReference>
<keyword evidence="5" id="KW-0150">Chloroplast</keyword>
<gene>
    <name evidence="16" type="ORF">QJS04_geneDACA016667</name>
</gene>
<comment type="function">
    <text evidence="11">Phospholipase that releases free fatty acids from phospholipids. Catalyzes the initial step of jasmonate (JA) biosynthesis. Required for the biosynthesis of endogenous JA in seedling, inflorescence and spikelets. Not essential for JA biosynthesis after wounding. Mediates spikelet development and specification of empty-glume identity. Functions in a high temperature-dependent manner to maintain floral developmental robustness under heat stress conditions. Functions by safeguarding the expression of several floral identity genes, such as MADS1, MADS6 and G1.</text>
</comment>
<evidence type="ECO:0000259" key="15">
    <source>
        <dbReference type="Pfam" id="PF01764"/>
    </source>
</evidence>
<dbReference type="GO" id="GO:0009507">
    <property type="term" value="C:chloroplast"/>
    <property type="evidence" value="ECO:0007669"/>
    <property type="project" value="UniProtKB-SubCell"/>
</dbReference>
<accession>A0AAV9AUC5</accession>
<dbReference type="InterPro" id="IPR002921">
    <property type="entry name" value="Fungal_lipase-type"/>
</dbReference>
<evidence type="ECO:0000313" key="16">
    <source>
        <dbReference type="EMBL" id="KAK1267577.1"/>
    </source>
</evidence>
<dbReference type="PANTHER" id="PTHR31403:SF4">
    <property type="entry name" value="PHOSPHOLIPASE A1-IALPHA2, CHLOROPLASTIC"/>
    <property type="match status" value="1"/>
</dbReference>
<dbReference type="Gene3D" id="3.40.50.1820">
    <property type="entry name" value="alpha/beta hydrolase"/>
    <property type="match status" value="2"/>
</dbReference>
<keyword evidence="6" id="KW-0934">Plastid</keyword>
<evidence type="ECO:0000256" key="8">
    <source>
        <dbReference type="ARBA" id="ARBA00022946"/>
    </source>
</evidence>
<reference evidence="16" key="1">
    <citation type="journal article" date="2023" name="Nat. Commun.">
        <title>Diploid and tetraploid genomes of Acorus and the evolution of monocots.</title>
        <authorList>
            <person name="Ma L."/>
            <person name="Liu K.W."/>
            <person name="Li Z."/>
            <person name="Hsiao Y.Y."/>
            <person name="Qi Y."/>
            <person name="Fu T."/>
            <person name="Tang G.D."/>
            <person name="Zhang D."/>
            <person name="Sun W.H."/>
            <person name="Liu D.K."/>
            <person name="Li Y."/>
            <person name="Chen G.Z."/>
            <person name="Liu X.D."/>
            <person name="Liao X.Y."/>
            <person name="Jiang Y.T."/>
            <person name="Yu X."/>
            <person name="Hao Y."/>
            <person name="Huang J."/>
            <person name="Zhao X.W."/>
            <person name="Ke S."/>
            <person name="Chen Y.Y."/>
            <person name="Wu W.L."/>
            <person name="Hsu J.L."/>
            <person name="Lin Y.F."/>
            <person name="Huang M.D."/>
            <person name="Li C.Y."/>
            <person name="Huang L."/>
            <person name="Wang Z.W."/>
            <person name="Zhao X."/>
            <person name="Zhong W.Y."/>
            <person name="Peng D.H."/>
            <person name="Ahmad S."/>
            <person name="Lan S."/>
            <person name="Zhang J.S."/>
            <person name="Tsai W.C."/>
            <person name="Van de Peer Y."/>
            <person name="Liu Z.J."/>
        </authorList>
    </citation>
    <scope>NUCLEOTIDE SEQUENCE</scope>
    <source>
        <strain evidence="16">SCP</strain>
    </source>
</reference>
<sequence>MKTLEAAADTKSSCHSRVWREIQGSGDWSDLVEPLDPLLRAEIVRYGEFVSASGGSATSRSRSPPMRRRDVLVTFRGTVTNTEWIANFISSLAPARLDPNEPRLDVKVESGFLSLYTSDDSTCSPPSLPLQSQQGPSHHHPFPSHLSVSRQKPNRRLVTKTSVAAAADDTKSSCLSRVWREIQGSGGWSDLVEPLDPLLRAEIIRYGEFVSACYKAFDVDPSSKRYLNCKFGRNSMLDNVGMSSSSYEVTKYIYATPNISIPTQSGSCRSRWIGYIAVSSDEEARRIGRRDVLVTFRGTVTNTEWIANFMSSLAPARLDPNEPRLDVKVESGFLSLYTSDDSTCRFRHGSCREQLLSELSRLLNKYKIEEEQISITLAGHSMGSSLALLLAYDVAELGLNKGAPITVYSFGGPRVGNLAFKSRCEALGVKVLRVVNVNDPVTKLPGLVLNENFNWPSCYAHVGVEVTLDFFKMKDPSCVHDLETYISLLRSDFPVRKGEDVMMKVRGLFIRGMNIVGWRWPGGSMQ</sequence>
<dbReference type="InterPro" id="IPR029058">
    <property type="entry name" value="AB_hydrolase_fold"/>
</dbReference>
<feature type="region of interest" description="Disordered" evidence="14">
    <location>
        <begin position="121"/>
        <end position="162"/>
    </location>
</feature>
<reference evidence="16" key="2">
    <citation type="submission" date="2023-06" db="EMBL/GenBank/DDBJ databases">
        <authorList>
            <person name="Ma L."/>
            <person name="Liu K.-W."/>
            <person name="Li Z."/>
            <person name="Hsiao Y.-Y."/>
            <person name="Qi Y."/>
            <person name="Fu T."/>
            <person name="Tang G."/>
            <person name="Zhang D."/>
            <person name="Sun W.-H."/>
            <person name="Liu D.-K."/>
            <person name="Li Y."/>
            <person name="Chen G.-Z."/>
            <person name="Liu X.-D."/>
            <person name="Liao X.-Y."/>
            <person name="Jiang Y.-T."/>
            <person name="Yu X."/>
            <person name="Hao Y."/>
            <person name="Huang J."/>
            <person name="Zhao X.-W."/>
            <person name="Ke S."/>
            <person name="Chen Y.-Y."/>
            <person name="Wu W.-L."/>
            <person name="Hsu J.-L."/>
            <person name="Lin Y.-F."/>
            <person name="Huang M.-D."/>
            <person name="Li C.-Y."/>
            <person name="Huang L."/>
            <person name="Wang Z.-W."/>
            <person name="Zhao X."/>
            <person name="Zhong W.-Y."/>
            <person name="Peng D.-H."/>
            <person name="Ahmad S."/>
            <person name="Lan S."/>
            <person name="Zhang J.-S."/>
            <person name="Tsai W.-C."/>
            <person name="Van De Peer Y."/>
            <person name="Liu Z.-J."/>
        </authorList>
    </citation>
    <scope>NUCLEOTIDE SEQUENCE</scope>
    <source>
        <strain evidence="16">SCP</strain>
        <tissue evidence="16">Leaves</tissue>
    </source>
</reference>
<evidence type="ECO:0000256" key="10">
    <source>
        <dbReference type="ARBA" id="ARBA00023098"/>
    </source>
</evidence>
<comment type="subcellular location">
    <subcellularLocation>
        <location evidence="2">Plastid</location>
        <location evidence="2">Chloroplast</location>
    </subcellularLocation>
</comment>
<comment type="catalytic activity">
    <reaction evidence="1">
        <text>a 1,2-diacyl-sn-glycero-3-phosphocholine + H2O = a 2-acyl-sn-glycero-3-phosphocholine + a fatty acid + H(+)</text>
        <dbReference type="Rhea" id="RHEA:18689"/>
        <dbReference type="ChEBI" id="CHEBI:15377"/>
        <dbReference type="ChEBI" id="CHEBI:15378"/>
        <dbReference type="ChEBI" id="CHEBI:28868"/>
        <dbReference type="ChEBI" id="CHEBI:57643"/>
        <dbReference type="ChEBI" id="CHEBI:57875"/>
        <dbReference type="EC" id="3.1.1.32"/>
    </reaction>
</comment>
<keyword evidence="9" id="KW-0442">Lipid degradation</keyword>
<keyword evidence="17" id="KW-1185">Reference proteome</keyword>
<dbReference type="PANTHER" id="PTHR31403">
    <property type="entry name" value="PHOSPHOLIPASE A1-IBETA2, CHLOROPLASTIC"/>
    <property type="match status" value="1"/>
</dbReference>
<dbReference type="GO" id="GO:0008970">
    <property type="term" value="F:phospholipase A1 activity"/>
    <property type="evidence" value="ECO:0007669"/>
    <property type="project" value="UniProtKB-EC"/>
</dbReference>
<evidence type="ECO:0000256" key="1">
    <source>
        <dbReference type="ARBA" id="ARBA00000111"/>
    </source>
</evidence>
<feature type="domain" description="Fungal lipase-type" evidence="15">
    <location>
        <begin position="294"/>
        <end position="447"/>
    </location>
</feature>
<evidence type="ECO:0000256" key="11">
    <source>
        <dbReference type="ARBA" id="ARBA00056056"/>
    </source>
</evidence>
<dbReference type="FunFam" id="3.40.50.1820:FF:000106">
    <property type="entry name" value="Galactolipase DONGLE, chloroplastic"/>
    <property type="match status" value="1"/>
</dbReference>
<dbReference type="EC" id="3.1.1.32" evidence="4"/>